<dbReference type="InterPro" id="IPR029228">
    <property type="entry name" value="Alkyl_sulf_dimr"/>
</dbReference>
<evidence type="ECO:0000256" key="5">
    <source>
        <dbReference type="SAM" id="SignalP"/>
    </source>
</evidence>
<evidence type="ECO:0000256" key="4">
    <source>
        <dbReference type="ARBA" id="ARBA00033751"/>
    </source>
</evidence>
<feature type="signal peptide" evidence="5">
    <location>
        <begin position="1"/>
        <end position="22"/>
    </location>
</feature>
<dbReference type="InterPro" id="IPR001279">
    <property type="entry name" value="Metallo-B-lactamas"/>
</dbReference>
<evidence type="ECO:0000313" key="8">
    <source>
        <dbReference type="Proteomes" id="UP001500713"/>
    </source>
</evidence>
<dbReference type="SUPFAM" id="SSF55718">
    <property type="entry name" value="SCP-like"/>
    <property type="match status" value="1"/>
</dbReference>
<comment type="caution">
    <text evidence="7">The sequence shown here is derived from an EMBL/GenBank/DDBJ whole genome shotgun (WGS) entry which is preliminary data.</text>
</comment>
<dbReference type="Pfam" id="PF14863">
    <property type="entry name" value="Alkyl_sulf_dimr"/>
    <property type="match status" value="1"/>
</dbReference>
<keyword evidence="8" id="KW-1185">Reference proteome</keyword>
<dbReference type="EMBL" id="BAAAEM010000002">
    <property type="protein sequence ID" value="GAA0477861.1"/>
    <property type="molecule type" value="Genomic_DNA"/>
</dbReference>
<dbReference type="Proteomes" id="UP001500713">
    <property type="component" value="Unassembled WGS sequence"/>
</dbReference>
<keyword evidence="2" id="KW-0378">Hydrolase</keyword>
<evidence type="ECO:0000313" key="7">
    <source>
        <dbReference type="EMBL" id="GAA0477861.1"/>
    </source>
</evidence>
<dbReference type="InterPro" id="IPR052195">
    <property type="entry name" value="Bact_Alkyl/Aryl-Sulfatase"/>
</dbReference>
<feature type="chain" id="PRO_5045942925" evidence="5">
    <location>
        <begin position="23"/>
        <end position="669"/>
    </location>
</feature>
<evidence type="ECO:0000259" key="6">
    <source>
        <dbReference type="SMART" id="SM00849"/>
    </source>
</evidence>
<accession>A0ABN1AJ56</accession>
<feature type="domain" description="Metallo-beta-lactamase" evidence="6">
    <location>
        <begin position="141"/>
        <end position="363"/>
    </location>
</feature>
<comment type="similarity">
    <text evidence="4">Belongs to the metallo-beta-lactamase superfamily. Type III sulfatase family.</text>
</comment>
<dbReference type="Pfam" id="PF00753">
    <property type="entry name" value="Lactamase_B"/>
    <property type="match status" value="1"/>
</dbReference>
<dbReference type="InterPro" id="IPR036527">
    <property type="entry name" value="SCP2_sterol-bd_dom_sf"/>
</dbReference>
<evidence type="ECO:0000256" key="3">
    <source>
        <dbReference type="ARBA" id="ARBA00022833"/>
    </source>
</evidence>
<protein>
    <submittedName>
        <fullName evidence="7">Alkyl sulfatase dimerization domain-containing protein</fullName>
    </submittedName>
</protein>
<dbReference type="InterPro" id="IPR044097">
    <property type="entry name" value="Bds1/SdsA1_MBL-fold"/>
</dbReference>
<gene>
    <name evidence="7" type="ORF">GCM10009096_19710</name>
</gene>
<keyword evidence="3" id="KW-0862">Zinc</keyword>
<dbReference type="PANTHER" id="PTHR43223:SF1">
    <property type="entry name" value="ALKYL_ARYL-SULFATASE BDS1"/>
    <property type="match status" value="1"/>
</dbReference>
<dbReference type="Gene3D" id="3.60.15.30">
    <property type="entry name" value="Metallo-beta-lactamase domain"/>
    <property type="match status" value="1"/>
</dbReference>
<dbReference type="InterPro" id="IPR029229">
    <property type="entry name" value="Alkyl_sulf_C"/>
</dbReference>
<dbReference type="PANTHER" id="PTHR43223">
    <property type="entry name" value="ALKYL/ARYL-SULFATASE"/>
    <property type="match status" value="1"/>
</dbReference>
<dbReference type="Pfam" id="PF14864">
    <property type="entry name" value="Alkyl_sulf_C"/>
    <property type="match status" value="1"/>
</dbReference>
<keyword evidence="1" id="KW-0479">Metal-binding</keyword>
<name>A0ABN1AJ56_9SPHN</name>
<evidence type="ECO:0000256" key="2">
    <source>
        <dbReference type="ARBA" id="ARBA00022801"/>
    </source>
</evidence>
<organism evidence="7 8">
    <name type="scientific">Parasphingorhabdus litoris</name>
    <dbReference type="NCBI Taxonomy" id="394733"/>
    <lineage>
        <taxon>Bacteria</taxon>
        <taxon>Pseudomonadati</taxon>
        <taxon>Pseudomonadota</taxon>
        <taxon>Alphaproteobacteria</taxon>
        <taxon>Sphingomonadales</taxon>
        <taxon>Sphingomonadaceae</taxon>
        <taxon>Parasphingorhabdus</taxon>
    </lineage>
</organism>
<dbReference type="Gene3D" id="1.25.40.880">
    <property type="entry name" value="Alkyl sulfatase, dimerisation domain"/>
    <property type="match status" value="1"/>
</dbReference>
<proteinExistence type="inferred from homology"/>
<reference evidence="7 8" key="1">
    <citation type="journal article" date="2019" name="Int. J. Syst. Evol. Microbiol.">
        <title>The Global Catalogue of Microorganisms (GCM) 10K type strain sequencing project: providing services to taxonomists for standard genome sequencing and annotation.</title>
        <authorList>
            <consortium name="The Broad Institute Genomics Platform"/>
            <consortium name="The Broad Institute Genome Sequencing Center for Infectious Disease"/>
            <person name="Wu L."/>
            <person name="Ma J."/>
        </authorList>
    </citation>
    <scope>NUCLEOTIDE SEQUENCE [LARGE SCALE GENOMIC DNA]</scope>
    <source>
        <strain evidence="7 8">JCM 14162</strain>
    </source>
</reference>
<dbReference type="InterPro" id="IPR036866">
    <property type="entry name" value="RibonucZ/Hydroxyglut_hydro"/>
</dbReference>
<dbReference type="InterPro" id="IPR038536">
    <property type="entry name" value="Alkyl/aryl-sulf_dimr_sf"/>
</dbReference>
<keyword evidence="5" id="KW-0732">Signal</keyword>
<dbReference type="SUPFAM" id="SSF56281">
    <property type="entry name" value="Metallo-hydrolase/oxidoreductase"/>
    <property type="match status" value="1"/>
</dbReference>
<dbReference type="SMART" id="SM00849">
    <property type="entry name" value="Lactamase_B"/>
    <property type="match status" value="1"/>
</dbReference>
<dbReference type="CDD" id="cd07710">
    <property type="entry name" value="arylsulfatase_Sdsa1-like_MBL-fold"/>
    <property type="match status" value="1"/>
</dbReference>
<dbReference type="Gene3D" id="3.30.1050.10">
    <property type="entry name" value="SCP2 sterol-binding domain"/>
    <property type="match status" value="1"/>
</dbReference>
<sequence length="669" mass="72400">MIMTKAGYLTTALLAAAPLLMAAGQAQTNASPASAIAANTPPEGVATAATKAANARVAARLPLADQTDFDNANRGFLAKIEDAQILNEDGSVAWEVGQFDFVKDAAPDTVNPSLWRQGKLNSIHGLFKVQEGIYQLRGYDLAQMTLIAGKSGWIVVDPLTTPAPAKAALALANKTLGQRPVQAVIFTHSHGDHFGGVSGVVTPQELQYGKVQIIAPHGFLRESIGENVLAGTTMNRRVQFQFGTNLPAGPTGHVGTGLGQYLSKGDLSLLPPTKTISKDGETLSVDGITFEFMDASETEAPAELVFYLPEFKALHSAEVATRNFHNVLTPRGALVRDTLKWSKVIDAMLAKYGEKSDVLLASHHWPIWGSENVETALKNQRGLYRYVHDQTLRQANQGATMHEIAENIGEPDFAATDFGVRDYYGTLNHNSKAVYQRYFGWWDGVPAHYHELPPVEASRKYVAAMGGAPKALSVGERAFASGDYRWAATVFNHIVFADPANEAATKWLASTYEQLGFQAEAGTWRNIYLSGAKELREGNDKGEAIATNSARVLNSIPAVDLFDALAARFNPARMSNVGGIIQFTFPDRGEAVNVDIGKSVMFPRDGTTDRSIAQITINRTDFTRLLMREITPRDLIVSGDMRVLGNVGLMAAMFGALDPVDPQFNIVTP</sequence>
<evidence type="ECO:0000256" key="1">
    <source>
        <dbReference type="ARBA" id="ARBA00022723"/>
    </source>
</evidence>